<feature type="region of interest" description="Disordered" evidence="2">
    <location>
        <begin position="187"/>
        <end position="207"/>
    </location>
</feature>
<evidence type="ECO:0000313" key="4">
    <source>
        <dbReference type="Proteomes" id="UP001178507"/>
    </source>
</evidence>
<proteinExistence type="predicted"/>
<feature type="coiled-coil region" evidence="1">
    <location>
        <begin position="405"/>
        <end position="432"/>
    </location>
</feature>
<dbReference type="EMBL" id="CAUJNA010003135">
    <property type="protein sequence ID" value="CAJ1395382.1"/>
    <property type="molecule type" value="Genomic_DNA"/>
</dbReference>
<evidence type="ECO:0000256" key="1">
    <source>
        <dbReference type="SAM" id="Coils"/>
    </source>
</evidence>
<organism evidence="3 4">
    <name type="scientific">Effrenium voratum</name>
    <dbReference type="NCBI Taxonomy" id="2562239"/>
    <lineage>
        <taxon>Eukaryota</taxon>
        <taxon>Sar</taxon>
        <taxon>Alveolata</taxon>
        <taxon>Dinophyceae</taxon>
        <taxon>Suessiales</taxon>
        <taxon>Symbiodiniaceae</taxon>
        <taxon>Effrenium</taxon>
    </lineage>
</organism>
<accession>A0AA36IXM8</accession>
<feature type="region of interest" description="Disordered" evidence="2">
    <location>
        <begin position="1699"/>
        <end position="1718"/>
    </location>
</feature>
<comment type="caution">
    <text evidence="3">The sequence shown here is derived from an EMBL/GenBank/DDBJ whole genome shotgun (WGS) entry which is preliminary data.</text>
</comment>
<dbReference type="InterPro" id="IPR040401">
    <property type="entry name" value="CCDC162"/>
</dbReference>
<evidence type="ECO:0000256" key="2">
    <source>
        <dbReference type="SAM" id="MobiDB-lite"/>
    </source>
</evidence>
<evidence type="ECO:0000313" key="3">
    <source>
        <dbReference type="EMBL" id="CAJ1395382.1"/>
    </source>
</evidence>
<dbReference type="PANTHER" id="PTHR33331:SF13">
    <property type="entry name" value="COILED-COIL DOMAIN CONTAINING 162"/>
    <property type="match status" value="1"/>
</dbReference>
<feature type="region of interest" description="Disordered" evidence="2">
    <location>
        <begin position="2329"/>
        <end position="2357"/>
    </location>
</feature>
<dbReference type="PANTHER" id="PTHR33331">
    <property type="entry name" value="COILED-COIL DOMAIN-CONTAINING PROTEIN 162"/>
    <property type="match status" value="1"/>
</dbReference>
<keyword evidence="1" id="KW-0175">Coiled coil</keyword>
<dbReference type="Proteomes" id="UP001178507">
    <property type="component" value="Unassembled WGS sequence"/>
</dbReference>
<reference evidence="3" key="1">
    <citation type="submission" date="2023-08" db="EMBL/GenBank/DDBJ databases">
        <authorList>
            <person name="Chen Y."/>
            <person name="Shah S."/>
            <person name="Dougan E. K."/>
            <person name="Thang M."/>
            <person name="Chan C."/>
        </authorList>
    </citation>
    <scope>NUCLEOTIDE SEQUENCE</scope>
</reference>
<feature type="region of interest" description="Disordered" evidence="2">
    <location>
        <begin position="2403"/>
        <end position="2430"/>
    </location>
</feature>
<name>A0AA36IXM8_9DINO</name>
<gene>
    <name evidence="3" type="ORF">EVOR1521_LOCUS19820</name>
</gene>
<feature type="coiled-coil region" evidence="1">
    <location>
        <begin position="2269"/>
        <end position="2319"/>
    </location>
</feature>
<feature type="region of interest" description="Disordered" evidence="2">
    <location>
        <begin position="40"/>
        <end position="65"/>
    </location>
</feature>
<protein>
    <submittedName>
        <fullName evidence="3">Uncharacterized protein</fullName>
    </submittedName>
</protein>
<feature type="region of interest" description="Disordered" evidence="2">
    <location>
        <begin position="2029"/>
        <end position="2057"/>
    </location>
</feature>
<feature type="coiled-coil region" evidence="1">
    <location>
        <begin position="2146"/>
        <end position="2180"/>
    </location>
</feature>
<sequence>MKKLHTALQVGGYYDDELVDLNNKYDQLLEDCQELRQKCTLRPPRPVDEEEEESTPVGDRPEKEGWDACFDPGSFPDRSHLVDIIQKLVLPPERPAVMLVADEAKQEVLDTTKPRHSLEATQQQLLAYFQQRRTRLTLQCDLIASRMRRGVRRCGALRSAAPALQQRLRILCREIEAADARIRRLGNPPSARIKKPEVQTQQEKDRPIPKSCTNAKLFDFNEVYRETASSLFRSDVVVCLRELVWQDRTTRMLRRFLLQAQHLAVTHRQELLRTLQASERKQGDGHAPLPLIWVPRSPQFDAALLGLAQLAGVQALLQTDSGHCLASKVAKQFPEIWAQQDEAMRFAAYPRLVREEQPGLPTSPEVHLLEDRWLDCVPLQPKVSLLMQEQRAVMGAAEGPMTEAGAALRRELDFLGADVRQAEERISELASRRAAVPLPDAARIAAAEADQEPEGLEEVPLHLTRSFLLLRHLRCRSLRRQLLGLLNLFRFAQQKASQGVLLLQASASGRGRQDSAKQDGKQDEACDARGARDGLCAGELPPSFPLAPLSRRGLRGPLLREALTRLSETEYLLPGAGEDPEEVMDGGLKILHGAALSDLEMVEKELLIIAGYAVEKAPEATKPLVDTAGLLAEVLQCEVALSRAKWRVVKLQLRAFEQVSKGKWDIAQQMVDVMARRPCFDLGEGFSISAAYGALESALCEREKLLRMLLEHQVRTEALSCRRLRRQELLALRCGRRLELDLGHQRERVRDARENPQPTPLAGAEIQEDPQLALEDLMHPMEGLPPSSEEVKLEASLADEFGDSLLDFCDSCSLACEVEPLVEAAALQLVDLAPAPRLRHLWERACCVVLAREWQLLLGQAAQAMPGVAGTQTGIPEANASPIFWGDLADDPNWLLLQTEEVIQSWQEAEEGEAPAGPRRSKDPELAWAPRNEAVLRLSCRLLDQVRLRRQLLDALCEVRILEAGLARQAQLVGNVDNSRVSETLADLSSDFGLELGSGKGGLAPLWAAEAMSCFSHLDFATGVGVRTLLQADQMHELRGILQHQVAGKWLLVGCLRHNAVLCDGLLISRERERVSRAAAAGLSVSGFKAAGPSLAHLCCWSRLSRPWPQRGGPESRPPSQEPDKAKLAAKSLQWPGAVRSAIYTQVSATVREVVRGKGRQLENLAGASKMSCLSIYRCRSLSYSSLFMLERACDLCLRVQASEACGELRRMAQTLPPEISPFTCSREGRRRMLVESDGSLQSIFNVPMVEEVLALRGTDCPSIGRYVRDCEVNMPEPFPQLIEVEEAETKVIPRGHPVPAPQIVVGSPSSAWAQPKVELSFTGNAVSSMSLLHELLGIVGLSIFAAAMSADQILVLRLLHAVEAARGDEQQRAASEAVLSQSMLGTTQIESCERQQQPRSLEQQTWDALEHVRADFLELEGQVKALREEKHQVKPVLRLLGRQRRCLELQTLVLCRATALEAVQRSWHWEAAELMRWAMHFEGFPLEGGSRLVLAAGAVPGIFEAKDFPLLTQIMAGEVPEVPRALTEHEARADEALERLWMSAPRQGTAQMDEVQLAEATALPCFRPEECSHLHPLFHVLCLLFRPPSWSQGELSTSLRAGSSSAARALCLLPTRSRRLVAERHLRMEEASDLIGRGDSDAQEEAESLIQTLYAVQRLQEMAKTFLLLTPPVQTPEGFGQAEALLGRELRCREEEELRKATEDNEPSEELKEGSHTVEELKAKQAQMHLEMAIKVAGEAAAAAEAAADFEGDWLIMAKGGPGAATEQEAGRIAAKRSLIEGHDSAVVLVGIIVKCGLRFAAAAVERLKHHMETRLESEGGKAVANFGQHLLARANYVQTFCKDGQHAWIIKHSDLEESMQEIGRRMLQWAIVTTADQVASARERVALKAEEVRAYEEKLLKVRLALWHQRRDVKSMLNTMVSDRVQRELFEVDRLHRSHRGITSAAYEVEHRRDAEVREELIEELGNLDASLTRAQSCFKEYRKDMLQAVQQEMQKLKQSMMTQLQNRLPMQTLAVQNALKKFERESVEESQALRPPEPVQPQSVASAPVRTETGPETFLEAETIGPGEPAMQPGAQVQRKAALEEMHREIGQLMAAGNRIHTFYDLKCQQLREYYDEELHRVSVALSSNREVWEGVSEARERQRLLSEEIQRSARRCDEAKSEARHMQKAIDEHEEFTKKMFDWKKKMLKAQGDLQHEMRKYERDGLVDVSKMESELGKLDTQLQQLSTSVPAEQLVALLWRRGRGERLRLRRVMHHEGKLLHKAAAKVQVIRTELEKGVQELEDEPFSELLMEECETLSRKIMKLDQENLELQDQILKTGGEVDLVQHPRPSEPRPMLPMSLPKPRRSDPEMDSSFEQDLCFSVSFMKPPRSTGRVRKQIDHSHGGDMAEVQQVLAPARPSESLRHSGLATARTPRKHLSGMTPFR</sequence>
<feature type="compositionally biased region" description="Basic and acidic residues" evidence="2">
    <location>
        <begin position="194"/>
        <end position="207"/>
    </location>
</feature>
<keyword evidence="4" id="KW-1185">Reference proteome</keyword>